<evidence type="ECO:0000256" key="1">
    <source>
        <dbReference type="ARBA" id="ARBA00006066"/>
    </source>
</evidence>
<dbReference type="GO" id="GO:0006506">
    <property type="term" value="P:GPI anchor biosynthetic process"/>
    <property type="evidence" value="ECO:0007669"/>
    <property type="project" value="UniProtKB-UniPathway"/>
</dbReference>
<dbReference type="UniPathway" id="UPA00196"/>
<dbReference type="Pfam" id="PF02585">
    <property type="entry name" value="PIG-L"/>
    <property type="match status" value="1"/>
</dbReference>
<dbReference type="GO" id="GO:0005783">
    <property type="term" value="C:endoplasmic reticulum"/>
    <property type="evidence" value="ECO:0007669"/>
    <property type="project" value="TreeGrafter"/>
</dbReference>
<evidence type="ECO:0000256" key="2">
    <source>
        <dbReference type="ARBA" id="ARBA00012176"/>
    </source>
</evidence>
<evidence type="ECO:0000313" key="3">
    <source>
        <dbReference type="Proteomes" id="UP000095284"/>
    </source>
</evidence>
<comment type="similarity">
    <text evidence="1">Belongs to the PIGL family.</text>
</comment>
<proteinExistence type="inferred from homology"/>
<organism evidence="3 4">
    <name type="scientific">Bursaphelenchus xylophilus</name>
    <name type="common">Pinewood nematode worm</name>
    <name type="synonym">Aphelenchoides xylophilus</name>
    <dbReference type="NCBI Taxonomy" id="6326"/>
    <lineage>
        <taxon>Eukaryota</taxon>
        <taxon>Metazoa</taxon>
        <taxon>Ecdysozoa</taxon>
        <taxon>Nematoda</taxon>
        <taxon>Chromadorea</taxon>
        <taxon>Rhabditida</taxon>
        <taxon>Tylenchina</taxon>
        <taxon>Tylenchomorpha</taxon>
        <taxon>Aphelenchoidea</taxon>
        <taxon>Aphelenchoididae</taxon>
        <taxon>Bursaphelenchus</taxon>
    </lineage>
</organism>
<dbReference type="WBParaSite" id="BXY_0157200.1">
    <property type="protein sequence ID" value="BXY_0157200.1"/>
    <property type="gene ID" value="BXY_0157200"/>
</dbReference>
<dbReference type="SUPFAM" id="SSF102588">
    <property type="entry name" value="LmbE-like"/>
    <property type="match status" value="1"/>
</dbReference>
<dbReference type="Gene3D" id="3.40.50.10320">
    <property type="entry name" value="LmbE-like"/>
    <property type="match status" value="1"/>
</dbReference>
<accession>A0A1I7RLI7</accession>
<reference evidence="4" key="1">
    <citation type="submission" date="2016-11" db="UniProtKB">
        <authorList>
            <consortium name="WormBaseParasite"/>
        </authorList>
    </citation>
    <scope>IDENTIFICATION</scope>
</reference>
<dbReference type="GO" id="GO:0016020">
    <property type="term" value="C:membrane"/>
    <property type="evidence" value="ECO:0007669"/>
    <property type="project" value="GOC"/>
</dbReference>
<dbReference type="PANTHER" id="PTHR12993">
    <property type="entry name" value="N-ACETYLGLUCOSAMINYL-PHOSPHATIDYLINOSITOL DE-N-ACETYLASE-RELATED"/>
    <property type="match status" value="1"/>
</dbReference>
<dbReference type="AlphaFoldDB" id="A0A1I7RLI7"/>
<dbReference type="PANTHER" id="PTHR12993:SF11">
    <property type="entry name" value="N-ACETYLGLUCOSAMINYL-PHOSPHATIDYLINOSITOL DE-N-ACETYLASE"/>
    <property type="match status" value="1"/>
</dbReference>
<dbReference type="eggNOG" id="KOG3332">
    <property type="taxonomic scope" value="Eukaryota"/>
</dbReference>
<dbReference type="InterPro" id="IPR003737">
    <property type="entry name" value="GlcNAc_PI_deacetylase-related"/>
</dbReference>
<dbReference type="InterPro" id="IPR024078">
    <property type="entry name" value="LmbE-like_dom_sf"/>
</dbReference>
<dbReference type="GO" id="GO:0000225">
    <property type="term" value="F:N-acetylglucosaminylphosphatidylinositol deacetylase activity"/>
    <property type="evidence" value="ECO:0007669"/>
    <property type="project" value="UniProtKB-EC"/>
</dbReference>
<dbReference type="EC" id="3.5.1.89" evidence="2"/>
<dbReference type="Proteomes" id="UP000095284">
    <property type="component" value="Unplaced"/>
</dbReference>
<name>A0A1I7RLI7_BURXY</name>
<sequence>MSFDICILLAVLLVVLVHLGILVAKRRLLIDSKARCLIVVAHPDDECMFFGPTILSLLAQKCKVYILCVSTGDFYGQGNVRKQEMFEACSSLGISSSDVTIMDIGDMKDGMKTKWETEKLARIVLQCIERLDAQVVITFDEHGVSQHPNHISCFMALQYLYTNGWIPSGTQVFVLESVRLLRKYISILDLLPSHFTSTFLCLSRPSMVWRGMRAHKSQLVWFRYLYLIFSRYVVINTLKRISLHRYCVRKRS</sequence>
<protein>
    <recommendedName>
        <fullName evidence="2">N-acetylglucosaminylphosphatidylinositol deacetylase</fullName>
        <ecNumber evidence="2">3.5.1.89</ecNumber>
    </recommendedName>
</protein>
<evidence type="ECO:0000313" key="4">
    <source>
        <dbReference type="WBParaSite" id="BXY_0157200.1"/>
    </source>
</evidence>